<organism evidence="2 3">
    <name type="scientific">Algibacter lectus</name>
    <dbReference type="NCBI Taxonomy" id="221126"/>
    <lineage>
        <taxon>Bacteria</taxon>
        <taxon>Pseudomonadati</taxon>
        <taxon>Bacteroidota</taxon>
        <taxon>Flavobacteriia</taxon>
        <taxon>Flavobacteriales</taxon>
        <taxon>Flavobacteriaceae</taxon>
        <taxon>Algibacter</taxon>
    </lineage>
</organism>
<comment type="caution">
    <text evidence="2">The sequence shown here is derived from an EMBL/GenBank/DDBJ whole genome shotgun (WGS) entry which is preliminary data.</text>
</comment>
<proteinExistence type="predicted"/>
<evidence type="ECO:0000259" key="1">
    <source>
        <dbReference type="PROSITE" id="PS50965"/>
    </source>
</evidence>
<reference evidence="2 3" key="1">
    <citation type="journal article" date="2014" name="Genome Announc.">
        <title>Draft Genome Sequences of Marine Flavobacterium Algibacter lectus Strains SS8 and NR4.</title>
        <authorList>
            <person name="Takatani N."/>
            <person name="Nakanishi M."/>
            <person name="Meirelles P."/>
            <person name="Mino S."/>
            <person name="Suda W."/>
            <person name="Oshima K."/>
            <person name="Hattori M."/>
            <person name="Ohkuma M."/>
            <person name="Hosokawa M."/>
            <person name="Miyashita K."/>
            <person name="Thompson F.L."/>
            <person name="Niwa A."/>
            <person name="Sawabe T."/>
            <person name="Sawabe T."/>
        </authorList>
    </citation>
    <scope>NUCLEOTIDE SEQUENCE [LARGE SCALE GENOMIC DNA]</scope>
    <source>
        <strain evidence="3">JCM19274</strain>
    </source>
</reference>
<accession>A0A090X047</accession>
<dbReference type="RefSeq" id="WP_052416242.1">
    <property type="nucleotide sequence ID" value="NZ_BBNU01000013.1"/>
</dbReference>
<dbReference type="PROSITE" id="PS50965">
    <property type="entry name" value="NERD"/>
    <property type="match status" value="1"/>
</dbReference>
<protein>
    <recommendedName>
        <fullName evidence="1">NERD domain-containing protein</fullName>
    </recommendedName>
</protein>
<evidence type="ECO:0000313" key="2">
    <source>
        <dbReference type="EMBL" id="GAL81024.1"/>
    </source>
</evidence>
<dbReference type="Pfam" id="PF08378">
    <property type="entry name" value="NERD"/>
    <property type="match status" value="1"/>
</dbReference>
<dbReference type="Proteomes" id="UP000029643">
    <property type="component" value="Unassembled WGS sequence"/>
</dbReference>
<gene>
    <name evidence="2" type="ORF">JCM19274_2198</name>
</gene>
<feature type="domain" description="NERD" evidence="1">
    <location>
        <begin position="1"/>
        <end position="64"/>
    </location>
</feature>
<evidence type="ECO:0000313" key="3">
    <source>
        <dbReference type="Proteomes" id="UP000029643"/>
    </source>
</evidence>
<dbReference type="InterPro" id="IPR011528">
    <property type="entry name" value="NERD"/>
</dbReference>
<dbReference type="AlphaFoldDB" id="A0A090X047"/>
<sequence length="79" mass="9294">MYNIENKDWKGQIEGADDYWYVNDRQKPNPLKTNRQKTAILASKLKEANRNYGKAWIDNMVTLSYPNSFQPLCGRKLQI</sequence>
<name>A0A090X047_9FLAO</name>
<dbReference type="EMBL" id="BBNU01000013">
    <property type="protein sequence ID" value="GAL81024.1"/>
    <property type="molecule type" value="Genomic_DNA"/>
</dbReference>